<dbReference type="NCBIfam" id="TIGR01697">
    <property type="entry name" value="PNPH-PUNA-XAPA"/>
    <property type="match status" value="1"/>
</dbReference>
<reference evidence="9 10" key="1">
    <citation type="submission" date="2019-02" db="EMBL/GenBank/DDBJ databases">
        <title>Deep-cultivation of Planctomycetes and their phenomic and genomic characterization uncovers novel biology.</title>
        <authorList>
            <person name="Wiegand S."/>
            <person name="Jogler M."/>
            <person name="Boedeker C."/>
            <person name="Pinto D."/>
            <person name="Vollmers J."/>
            <person name="Rivas-Marin E."/>
            <person name="Kohn T."/>
            <person name="Peeters S.H."/>
            <person name="Heuer A."/>
            <person name="Rast P."/>
            <person name="Oberbeckmann S."/>
            <person name="Bunk B."/>
            <person name="Jeske O."/>
            <person name="Meyerdierks A."/>
            <person name="Storesund J.E."/>
            <person name="Kallscheuer N."/>
            <person name="Luecker S."/>
            <person name="Lage O.M."/>
            <person name="Pohl T."/>
            <person name="Merkel B.J."/>
            <person name="Hornburger P."/>
            <person name="Mueller R.-W."/>
            <person name="Bruemmer F."/>
            <person name="Labrenz M."/>
            <person name="Spormann A.M."/>
            <person name="Op den Camp H."/>
            <person name="Overmann J."/>
            <person name="Amann R."/>
            <person name="Jetten M.S.M."/>
            <person name="Mascher T."/>
            <person name="Medema M.H."/>
            <person name="Devos D.P."/>
            <person name="Kaster A.-K."/>
            <person name="Ovreas L."/>
            <person name="Rohde M."/>
            <person name="Galperin M.Y."/>
            <person name="Jogler C."/>
        </authorList>
    </citation>
    <scope>NUCLEOTIDE SEQUENCE [LARGE SCALE GENOMIC DNA]</scope>
    <source>
        <strain evidence="9 10">Pan216</strain>
    </source>
</reference>
<accession>A0A518B6F6</accession>
<dbReference type="EMBL" id="CP036279">
    <property type="protein sequence ID" value="QDU62557.1"/>
    <property type="molecule type" value="Genomic_DNA"/>
</dbReference>
<keyword evidence="4 5" id="KW-0808">Transferase</keyword>
<feature type="binding site" evidence="6">
    <location>
        <position position="80"/>
    </location>
    <ligand>
        <name>phosphate</name>
        <dbReference type="ChEBI" id="CHEBI:43474"/>
    </ligand>
</feature>
<evidence type="ECO:0000256" key="2">
    <source>
        <dbReference type="ARBA" id="ARBA00006751"/>
    </source>
</evidence>
<evidence type="ECO:0000259" key="8">
    <source>
        <dbReference type="Pfam" id="PF01048"/>
    </source>
</evidence>
<dbReference type="Proteomes" id="UP000317093">
    <property type="component" value="Chromosome"/>
</dbReference>
<keyword evidence="3 5" id="KW-0328">Glycosyltransferase</keyword>
<organism evidence="9 10">
    <name type="scientific">Kolteria novifilia</name>
    <dbReference type="NCBI Taxonomy" id="2527975"/>
    <lineage>
        <taxon>Bacteria</taxon>
        <taxon>Pseudomonadati</taxon>
        <taxon>Planctomycetota</taxon>
        <taxon>Planctomycetia</taxon>
        <taxon>Kolteriales</taxon>
        <taxon>Kolteriaceae</taxon>
        <taxon>Kolteria</taxon>
    </lineage>
</organism>
<dbReference type="PANTHER" id="PTHR11904">
    <property type="entry name" value="METHYLTHIOADENOSINE/PURINE NUCLEOSIDE PHOSPHORYLASE"/>
    <property type="match status" value="1"/>
</dbReference>
<feature type="region of interest" description="Disordered" evidence="7">
    <location>
        <begin position="1"/>
        <end position="20"/>
    </location>
</feature>
<dbReference type="OrthoDB" id="1523230at2"/>
<dbReference type="EC" id="2.4.2.1" evidence="5"/>
<evidence type="ECO:0000256" key="5">
    <source>
        <dbReference type="PIRNR" id="PIRNR000477"/>
    </source>
</evidence>
<keyword evidence="10" id="KW-1185">Reference proteome</keyword>
<feature type="binding site" evidence="6">
    <location>
        <begin position="100"/>
        <end position="102"/>
    </location>
    <ligand>
        <name>phosphate</name>
        <dbReference type="ChEBI" id="CHEBI:43474"/>
    </ligand>
</feature>
<evidence type="ECO:0000313" key="9">
    <source>
        <dbReference type="EMBL" id="QDU62557.1"/>
    </source>
</evidence>
<dbReference type="CDD" id="cd09009">
    <property type="entry name" value="PNP-EcPNPII_like"/>
    <property type="match status" value="1"/>
</dbReference>
<dbReference type="NCBIfam" id="NF006054">
    <property type="entry name" value="PRK08202.1"/>
    <property type="match status" value="1"/>
</dbReference>
<dbReference type="InterPro" id="IPR035994">
    <property type="entry name" value="Nucleoside_phosphorylase_sf"/>
</dbReference>
<evidence type="ECO:0000256" key="4">
    <source>
        <dbReference type="ARBA" id="ARBA00022679"/>
    </source>
</evidence>
<feature type="binding site" evidence="6">
    <location>
        <position position="132"/>
    </location>
    <ligand>
        <name>phosphate</name>
        <dbReference type="ChEBI" id="CHEBI:43474"/>
    </ligand>
</feature>
<dbReference type="Pfam" id="PF01048">
    <property type="entry name" value="PNP_UDP_1"/>
    <property type="match status" value="1"/>
</dbReference>
<comment type="similarity">
    <text evidence="2 5">Belongs to the PNP/MTAP phosphorylase family.</text>
</comment>
<dbReference type="GO" id="GO:0009116">
    <property type="term" value="P:nucleoside metabolic process"/>
    <property type="evidence" value="ECO:0007669"/>
    <property type="project" value="InterPro"/>
</dbReference>
<dbReference type="InterPro" id="IPR011268">
    <property type="entry name" value="Purine_phosphorylase"/>
</dbReference>
<dbReference type="RefSeq" id="WP_145259393.1">
    <property type="nucleotide sequence ID" value="NZ_CP036279.1"/>
</dbReference>
<feature type="compositionally biased region" description="Polar residues" evidence="7">
    <location>
        <begin position="1"/>
        <end position="16"/>
    </location>
</feature>
<dbReference type="UniPathway" id="UPA00606"/>
<dbReference type="GO" id="GO:0004731">
    <property type="term" value="F:purine-nucleoside phosphorylase activity"/>
    <property type="evidence" value="ECO:0007669"/>
    <property type="project" value="UniProtKB-EC"/>
</dbReference>
<feature type="binding site" evidence="6">
    <location>
        <position position="49"/>
    </location>
    <ligand>
        <name>phosphate</name>
        <dbReference type="ChEBI" id="CHEBI:43474"/>
    </ligand>
</feature>
<dbReference type="Gene3D" id="3.40.50.1580">
    <property type="entry name" value="Nucleoside phosphorylase domain"/>
    <property type="match status" value="1"/>
</dbReference>
<dbReference type="PANTHER" id="PTHR11904:SF9">
    <property type="entry name" value="PURINE NUCLEOSIDE PHOSPHORYLASE-RELATED"/>
    <property type="match status" value="1"/>
</dbReference>
<feature type="binding site" evidence="6">
    <location>
        <position position="254"/>
    </location>
    <ligand>
        <name>a purine D-ribonucleoside</name>
        <dbReference type="ChEBI" id="CHEBI:142355"/>
    </ligand>
</feature>
<dbReference type="KEGG" id="knv:Pan216_34240"/>
<dbReference type="AlphaFoldDB" id="A0A518B6F6"/>
<feature type="binding site" evidence="6">
    <location>
        <position position="212"/>
    </location>
    <ligand>
        <name>a purine D-ribonucleoside</name>
        <dbReference type="ChEBI" id="CHEBI:142355"/>
    </ligand>
</feature>
<dbReference type="SUPFAM" id="SSF53167">
    <property type="entry name" value="Purine and uridine phosphorylases"/>
    <property type="match status" value="1"/>
</dbReference>
<evidence type="ECO:0000256" key="3">
    <source>
        <dbReference type="ARBA" id="ARBA00022676"/>
    </source>
</evidence>
<evidence type="ECO:0000313" key="10">
    <source>
        <dbReference type="Proteomes" id="UP000317093"/>
    </source>
</evidence>
<dbReference type="InterPro" id="IPR000845">
    <property type="entry name" value="Nucleoside_phosphorylase_d"/>
</dbReference>
<gene>
    <name evidence="9" type="primary">punA_1</name>
    <name evidence="9" type="ORF">Pan216_34240</name>
</gene>
<protein>
    <recommendedName>
        <fullName evidence="5">Purine nucleoside phosphorylase</fullName>
        <ecNumber evidence="5">2.4.2.1</ecNumber>
    </recommendedName>
    <alternativeName>
        <fullName evidence="5">Inosine-guanosine phosphorylase</fullName>
    </alternativeName>
</protein>
<name>A0A518B6F6_9BACT</name>
<proteinExistence type="inferred from homology"/>
<dbReference type="PIRSF" id="PIRSF000477">
    <property type="entry name" value="PurNPase"/>
    <property type="match status" value="1"/>
</dbReference>
<dbReference type="GO" id="GO:0005737">
    <property type="term" value="C:cytoplasm"/>
    <property type="evidence" value="ECO:0007669"/>
    <property type="project" value="TreeGrafter"/>
</dbReference>
<evidence type="ECO:0000256" key="7">
    <source>
        <dbReference type="SAM" id="MobiDB-lite"/>
    </source>
</evidence>
<comment type="function">
    <text evidence="5">The purine nucleoside phosphorylases catalyze the phosphorolytic breakdown of the N-glycosidic bond in the beta-(deoxy)ribonucleoside molecules, with the formation of the corresponding free purine bases and pentose-1-phosphate.</text>
</comment>
<comment type="pathway">
    <text evidence="1 5">Purine metabolism; purine nucleoside salvage.</text>
</comment>
<feature type="domain" description="Nucleoside phosphorylase" evidence="8">
    <location>
        <begin position="44"/>
        <end position="288"/>
    </location>
</feature>
<evidence type="ECO:0000256" key="6">
    <source>
        <dbReference type="PIRSR" id="PIRSR000477-2"/>
    </source>
</evidence>
<feature type="binding site" evidence="6">
    <location>
        <position position="231"/>
    </location>
    <ligand>
        <name>phosphate</name>
        <dbReference type="ChEBI" id="CHEBI:43474"/>
    </ligand>
</feature>
<evidence type="ECO:0000256" key="1">
    <source>
        <dbReference type="ARBA" id="ARBA00005058"/>
    </source>
</evidence>
<sequence length="291" mass="30898">MTSRTQGPCDSSQTRPPISGELWSVDDAVQAIRDEVGDFAPEVMILLGSGLSGASTGADIYYTMPYDRIPGMAPARVVGHPGKLLFGSWANRTVVLFQGRNHWYEGHPWTRVTLPIQIAAHLGVGTVMLTNASGSLSPKLPPGSLVCIDDHLNFMGANPRVGVTSNDPSTLFPDLGEAYSRRLRDLLDDAAMMLGQSLHHGVYAAVSGPNYETPAEVRALRMLGADVVGMSTVGEVIVARQCGLECSAISCVTNMAAGMTSGAITHDEVVDIAHSVSLRLGSILDTTLRLL</sequence>